<dbReference type="EMBL" id="JANBVO010000012">
    <property type="protein sequence ID" value="KAJ9148631.1"/>
    <property type="molecule type" value="Genomic_DNA"/>
</dbReference>
<dbReference type="Proteomes" id="UP001174694">
    <property type="component" value="Unassembled WGS sequence"/>
</dbReference>
<organism evidence="2 3">
    <name type="scientific">Pleurostoma richardsiae</name>
    <dbReference type="NCBI Taxonomy" id="41990"/>
    <lineage>
        <taxon>Eukaryota</taxon>
        <taxon>Fungi</taxon>
        <taxon>Dikarya</taxon>
        <taxon>Ascomycota</taxon>
        <taxon>Pezizomycotina</taxon>
        <taxon>Sordariomycetes</taxon>
        <taxon>Sordariomycetidae</taxon>
        <taxon>Calosphaeriales</taxon>
        <taxon>Pleurostomataceae</taxon>
        <taxon>Pleurostoma</taxon>
    </lineage>
</organism>
<accession>A0AA38RF24</accession>
<gene>
    <name evidence="2" type="ORF">NKR23_g4870</name>
</gene>
<sequence>MADSRSIQAQHGSVASGTLPETVATQPQEDVAQISVVIDHDNAIFRASKSVAGRQERKMQCRHEMFFKLQDFNDAFYDTPGEPVPAAAAAHMTARQKQRDQLLGVGTQFKNVGSNKSGARH</sequence>
<feature type="compositionally biased region" description="Polar residues" evidence="1">
    <location>
        <begin position="108"/>
        <end position="121"/>
    </location>
</feature>
<feature type="region of interest" description="Disordered" evidence="1">
    <location>
        <begin position="1"/>
        <end position="25"/>
    </location>
</feature>
<evidence type="ECO:0000313" key="2">
    <source>
        <dbReference type="EMBL" id="KAJ9148631.1"/>
    </source>
</evidence>
<keyword evidence="3" id="KW-1185">Reference proteome</keyword>
<comment type="caution">
    <text evidence="2">The sequence shown here is derived from an EMBL/GenBank/DDBJ whole genome shotgun (WGS) entry which is preliminary data.</text>
</comment>
<reference evidence="2" key="1">
    <citation type="submission" date="2022-07" db="EMBL/GenBank/DDBJ databases">
        <title>Fungi with potential for degradation of polypropylene.</title>
        <authorList>
            <person name="Gostincar C."/>
        </authorList>
    </citation>
    <scope>NUCLEOTIDE SEQUENCE</scope>
    <source>
        <strain evidence="2">EXF-13308</strain>
    </source>
</reference>
<evidence type="ECO:0000256" key="1">
    <source>
        <dbReference type="SAM" id="MobiDB-lite"/>
    </source>
</evidence>
<feature type="region of interest" description="Disordered" evidence="1">
    <location>
        <begin position="101"/>
        <end position="121"/>
    </location>
</feature>
<feature type="compositionally biased region" description="Polar residues" evidence="1">
    <location>
        <begin position="1"/>
        <end position="16"/>
    </location>
</feature>
<name>A0AA38RF24_9PEZI</name>
<dbReference type="AlphaFoldDB" id="A0AA38RF24"/>
<evidence type="ECO:0000313" key="3">
    <source>
        <dbReference type="Proteomes" id="UP001174694"/>
    </source>
</evidence>
<proteinExistence type="predicted"/>
<protein>
    <submittedName>
        <fullName evidence="2">Uncharacterized protein</fullName>
    </submittedName>
</protein>